<dbReference type="EMBL" id="LBIA02000001">
    <property type="protein sequence ID" value="TKT71921.1"/>
    <property type="molecule type" value="Genomic_DNA"/>
</dbReference>
<dbReference type="OrthoDB" id="9952897at2"/>
<keyword evidence="4" id="KW-1185">Reference proteome</keyword>
<keyword evidence="2" id="KW-0732">Signal</keyword>
<evidence type="ECO:0000256" key="2">
    <source>
        <dbReference type="SAM" id="SignalP"/>
    </source>
</evidence>
<dbReference type="Proteomes" id="UP000034832">
    <property type="component" value="Unassembled WGS sequence"/>
</dbReference>
<protein>
    <submittedName>
        <fullName evidence="3">Uncharacterized protein</fullName>
    </submittedName>
</protein>
<evidence type="ECO:0000313" key="4">
    <source>
        <dbReference type="Proteomes" id="UP000034832"/>
    </source>
</evidence>
<feature type="region of interest" description="Disordered" evidence="1">
    <location>
        <begin position="18"/>
        <end position="72"/>
    </location>
</feature>
<feature type="compositionally biased region" description="Basic and acidic residues" evidence="1">
    <location>
        <begin position="37"/>
        <end position="50"/>
    </location>
</feature>
<evidence type="ECO:0000256" key="1">
    <source>
        <dbReference type="SAM" id="MobiDB-lite"/>
    </source>
</evidence>
<evidence type="ECO:0000313" key="3">
    <source>
        <dbReference type="EMBL" id="TKT71921.1"/>
    </source>
</evidence>
<feature type="chain" id="PRO_5020699885" evidence="2">
    <location>
        <begin position="21"/>
        <end position="72"/>
    </location>
</feature>
<dbReference type="STRING" id="211460.YH63_07885"/>
<gene>
    <name evidence="3" type="ORF">YH63_011105</name>
</gene>
<name>A0A4U6BPW6_9BRAD</name>
<accession>A0A4U6BPW6</accession>
<reference evidence="3" key="1">
    <citation type="submission" date="2019-04" db="EMBL/GenBank/DDBJ databases">
        <title>Whole genome sequencing of cave bacteria.</title>
        <authorList>
            <person name="Gan H.M."/>
            <person name="Barton H."/>
            <person name="Savka M.A."/>
        </authorList>
    </citation>
    <scope>NUCLEOTIDE SEQUENCE [LARGE SCALE GENOMIC DNA]</scope>
    <source>
        <strain evidence="3">LC387</strain>
    </source>
</reference>
<proteinExistence type="predicted"/>
<dbReference type="AlphaFoldDB" id="A0A4U6BPW6"/>
<organism evidence="3 4">
    <name type="scientific">Afipia massiliensis</name>
    <dbReference type="NCBI Taxonomy" id="211460"/>
    <lineage>
        <taxon>Bacteria</taxon>
        <taxon>Pseudomonadati</taxon>
        <taxon>Pseudomonadota</taxon>
        <taxon>Alphaproteobacteria</taxon>
        <taxon>Hyphomicrobiales</taxon>
        <taxon>Nitrobacteraceae</taxon>
        <taxon>Afipia</taxon>
    </lineage>
</organism>
<sequence>MRLVLIAAAAVMLFSGQVHAQGRGRPGGDTGASQPQGEDRQKRMAREEAAARAAMKNVPDSKEKYDPWKIGK</sequence>
<dbReference type="RefSeq" id="WP_046827552.1">
    <property type="nucleotide sequence ID" value="NZ_LBIA02000001.1"/>
</dbReference>
<feature type="compositionally biased region" description="Basic and acidic residues" evidence="1">
    <location>
        <begin position="59"/>
        <end position="72"/>
    </location>
</feature>
<feature type="signal peptide" evidence="2">
    <location>
        <begin position="1"/>
        <end position="20"/>
    </location>
</feature>
<comment type="caution">
    <text evidence="3">The sequence shown here is derived from an EMBL/GenBank/DDBJ whole genome shotgun (WGS) entry which is preliminary data.</text>
</comment>